<protein>
    <recommendedName>
        <fullName evidence="3">NRDE family protein</fullName>
    </recommendedName>
</protein>
<dbReference type="InterPro" id="IPR008551">
    <property type="entry name" value="TANGO2"/>
</dbReference>
<accession>A0A3L9MGL9</accession>
<dbReference type="Proteomes" id="UP000275348">
    <property type="component" value="Unassembled WGS sequence"/>
</dbReference>
<sequence length="216" mass="25383">MCIISFYKKNDQVLLTHNRDESISRTASLQVEERIWEGNTYYAPVDQEKQGTWIFYNENYIACILNGGKIKPTNLKSNYRKSRGLILLDLMKFNDVYDFIENEVLTDIAPFTIFVYQIKNKKTHLLFWDEKELEVNDLTDKEFAFRCSMTLYSSEKMYELEKKFPKFNEVSPSDIFAIHQSIQMNDGDVAKGKATTSITQIFVNNSEINMKYCPFF</sequence>
<dbReference type="Pfam" id="PF05742">
    <property type="entry name" value="TANGO2"/>
    <property type="match status" value="1"/>
</dbReference>
<reference evidence="1 2" key="1">
    <citation type="submission" date="2018-10" db="EMBL/GenBank/DDBJ databases">
        <authorList>
            <person name="Chen X."/>
        </authorList>
    </citation>
    <scope>NUCLEOTIDE SEQUENCE [LARGE SCALE GENOMIC DNA]</scope>
    <source>
        <strain evidence="1 2">YIM 102668</strain>
    </source>
</reference>
<dbReference type="RefSeq" id="WP_121933827.1">
    <property type="nucleotide sequence ID" value="NZ_RDOJ01000003.1"/>
</dbReference>
<comment type="caution">
    <text evidence="1">The sequence shown here is derived from an EMBL/GenBank/DDBJ whole genome shotgun (WGS) entry which is preliminary data.</text>
</comment>
<evidence type="ECO:0008006" key="3">
    <source>
        <dbReference type="Google" id="ProtNLM"/>
    </source>
</evidence>
<dbReference type="AlphaFoldDB" id="A0A3L9MGL9"/>
<dbReference type="OrthoDB" id="4380123at2"/>
<name>A0A3L9MGL9_9FLAO</name>
<gene>
    <name evidence="1" type="ORF">EAH69_03660</name>
</gene>
<proteinExistence type="predicted"/>
<evidence type="ECO:0000313" key="1">
    <source>
        <dbReference type="EMBL" id="RLZ12018.1"/>
    </source>
</evidence>
<keyword evidence="2" id="KW-1185">Reference proteome</keyword>
<organism evidence="1 2">
    <name type="scientific">Faecalibacter macacae</name>
    <dbReference type="NCBI Taxonomy" id="1859289"/>
    <lineage>
        <taxon>Bacteria</taxon>
        <taxon>Pseudomonadati</taxon>
        <taxon>Bacteroidota</taxon>
        <taxon>Flavobacteriia</taxon>
        <taxon>Flavobacteriales</taxon>
        <taxon>Weeksellaceae</taxon>
        <taxon>Faecalibacter</taxon>
    </lineage>
</organism>
<dbReference type="EMBL" id="RDOJ01000003">
    <property type="protein sequence ID" value="RLZ12018.1"/>
    <property type="molecule type" value="Genomic_DNA"/>
</dbReference>
<evidence type="ECO:0000313" key="2">
    <source>
        <dbReference type="Proteomes" id="UP000275348"/>
    </source>
</evidence>